<sequence length="92" mass="9814">MAPSLIAFTPIAISPWPVMNTTGSCRPWVPMLRWNSSPLWPGMRTSSTRQAGASSSSWSRNAWGEAKALTCSPIDANRSSSAARTEGSSSIT</sequence>
<dbReference type="Proteomes" id="UP000740926">
    <property type="component" value="Unassembled WGS sequence"/>
</dbReference>
<comment type="caution">
    <text evidence="1">The sequence shown here is derived from an EMBL/GenBank/DDBJ whole genome shotgun (WGS) entry which is preliminary data.</text>
</comment>
<accession>A0A9P6XNS7</accession>
<evidence type="ECO:0000313" key="2">
    <source>
        <dbReference type="Proteomes" id="UP000740926"/>
    </source>
</evidence>
<gene>
    <name evidence="1" type="ORF">G6F50_018097</name>
</gene>
<proteinExistence type="predicted"/>
<protein>
    <submittedName>
        <fullName evidence="1">Uncharacterized protein</fullName>
    </submittedName>
</protein>
<dbReference type="AlphaFoldDB" id="A0A9P6XNS7"/>
<organism evidence="1 2">
    <name type="scientific">Rhizopus delemar</name>
    <dbReference type="NCBI Taxonomy" id="936053"/>
    <lineage>
        <taxon>Eukaryota</taxon>
        <taxon>Fungi</taxon>
        <taxon>Fungi incertae sedis</taxon>
        <taxon>Mucoromycota</taxon>
        <taxon>Mucoromycotina</taxon>
        <taxon>Mucoromycetes</taxon>
        <taxon>Mucorales</taxon>
        <taxon>Mucorineae</taxon>
        <taxon>Rhizopodaceae</taxon>
        <taxon>Rhizopus</taxon>
    </lineage>
</organism>
<dbReference type="EMBL" id="JAANIU010015663">
    <property type="protein sequence ID" value="KAG1529292.1"/>
    <property type="molecule type" value="Genomic_DNA"/>
</dbReference>
<reference evidence="1 2" key="1">
    <citation type="journal article" date="2020" name="Microb. Genom.">
        <title>Genetic diversity of clinical and environmental Mucorales isolates obtained from an investigation of mucormycosis cases among solid organ transplant recipients.</title>
        <authorList>
            <person name="Nguyen M.H."/>
            <person name="Kaul D."/>
            <person name="Muto C."/>
            <person name="Cheng S.J."/>
            <person name="Richter R.A."/>
            <person name="Bruno V.M."/>
            <person name="Liu G."/>
            <person name="Beyhan S."/>
            <person name="Sundermann A.J."/>
            <person name="Mounaud S."/>
            <person name="Pasculle A.W."/>
            <person name="Nierman W.C."/>
            <person name="Driscoll E."/>
            <person name="Cumbie R."/>
            <person name="Clancy C.J."/>
            <person name="Dupont C.L."/>
        </authorList>
    </citation>
    <scope>NUCLEOTIDE SEQUENCE [LARGE SCALE GENOMIC DNA]</scope>
    <source>
        <strain evidence="1 2">GL24</strain>
    </source>
</reference>
<keyword evidence="2" id="KW-1185">Reference proteome</keyword>
<evidence type="ECO:0000313" key="1">
    <source>
        <dbReference type="EMBL" id="KAG1529292.1"/>
    </source>
</evidence>
<name>A0A9P6XNS7_9FUNG</name>